<accession>K5BH36</accession>
<dbReference type="eggNOG" id="ENOG502Z9Z2">
    <property type="taxonomic scope" value="Bacteria"/>
</dbReference>
<dbReference type="AlphaFoldDB" id="K5BH36"/>
<dbReference type="OrthoDB" id="190628at2"/>
<evidence type="ECO:0000313" key="2">
    <source>
        <dbReference type="Proteomes" id="UP000006265"/>
    </source>
</evidence>
<name>K5BH36_MYCHD</name>
<reference evidence="1 2" key="1">
    <citation type="journal article" date="2012" name="J. Bacteriol.">
        <title>Genome sequence of Mycobacterium hassiacum DSM 44199, a rare source of heat-stable mycobacterial proteins.</title>
        <authorList>
            <person name="Tiago I."/>
            <person name="Maranha A."/>
            <person name="Mendes V."/>
            <person name="Alarico S."/>
            <person name="Moynihan P.J."/>
            <person name="Clarke A.J."/>
            <person name="Macedo-Ribeiro S."/>
            <person name="Pereira P.J."/>
            <person name="Empadinhas N."/>
        </authorList>
    </citation>
    <scope>NUCLEOTIDE SEQUENCE [LARGE SCALE GENOMIC DNA]</scope>
    <source>
        <strain evidence="2">DSM 44199 / CIP 105218 / JCM 12690 / 3849</strain>
    </source>
</reference>
<dbReference type="Pfam" id="PF09617">
    <property type="entry name" value="Cas_GSU0053"/>
    <property type="match status" value="1"/>
</dbReference>
<gene>
    <name evidence="1" type="ORF">C731_0638</name>
</gene>
<dbReference type="PATRIC" id="fig|1122247.3.peg.613"/>
<dbReference type="NCBIfam" id="TIGR02570">
    <property type="entry name" value="cas7_GSU0053"/>
    <property type="match status" value="1"/>
</dbReference>
<organism evidence="1 2">
    <name type="scientific">Mycolicibacterium hassiacum (strain DSM 44199 / CIP 105218 / JCM 12690 / 3849)</name>
    <name type="common">Mycobacterium hassiacum</name>
    <dbReference type="NCBI Taxonomy" id="1122247"/>
    <lineage>
        <taxon>Bacteria</taxon>
        <taxon>Bacillati</taxon>
        <taxon>Actinomycetota</taxon>
        <taxon>Actinomycetes</taxon>
        <taxon>Mycobacteriales</taxon>
        <taxon>Mycobacteriaceae</taxon>
        <taxon>Mycolicibacterium</taxon>
    </lineage>
</organism>
<dbReference type="EMBL" id="AMRA01000017">
    <property type="protein sequence ID" value="EKF25317.1"/>
    <property type="molecule type" value="Genomic_DNA"/>
</dbReference>
<proteinExistence type="predicted"/>
<keyword evidence="2" id="KW-1185">Reference proteome</keyword>
<evidence type="ECO:0000313" key="1">
    <source>
        <dbReference type="EMBL" id="EKF25317.1"/>
    </source>
</evidence>
<dbReference type="STRING" id="1122247.GCA_000379865_01515"/>
<sequence length="405" mass="43008">MSLDYQQLSSYVSTYAGIRAVSKLEPLGGPRDKVFPPTYGVEDSAATKYATELRVVDTADGTTAQVESVVLNSVAAQAHQLSRALRAAWEANDLDLPLIGTDFSQIEGLEEYGTITDLDAPHRVYDAIHRDSLDSEVPFRFGEIGRAVTEATVDNATALYQHSPSALLFGAWDSTGPRGGRGSKFERAITSEIVATGIALGKKTSSRIDPLGIEKVDGIYRSTDGSWTFDESQAVPKSKPIRPSEINHGNVTPSIDAKAGGITAASIEATTVLSLIQLRRLKFPKTTDGAPLDQSAGHAARTTLAALGLAATTLAFEQGFDLRSRCVLAPTSELVFDAVGRAGEVESFTLTGAEALALVAESADAAAKAGLRWRSGLHRLTPTERLIELVRRSRDAAIASAPVEG</sequence>
<comment type="caution">
    <text evidence="1">The sequence shown here is derived from an EMBL/GenBank/DDBJ whole genome shotgun (WGS) entry which is preliminary data.</text>
</comment>
<protein>
    <submittedName>
        <fullName evidence="1">CRISPR-associated GSU0053 family protein</fullName>
    </submittedName>
</protein>
<dbReference type="Proteomes" id="UP000006265">
    <property type="component" value="Unassembled WGS sequence"/>
</dbReference>
<dbReference type="InterPro" id="IPR013403">
    <property type="entry name" value="CRISPR-assoc_prot_Csb1/Cas7u"/>
</dbReference>
<dbReference type="RefSeq" id="WP_005624508.1">
    <property type="nucleotide sequence ID" value="NZ_AMRA01000017.1"/>
</dbReference>